<dbReference type="SUPFAM" id="SSF47454">
    <property type="entry name" value="A DNA-binding domain in eukaryotic transcription factors"/>
    <property type="match status" value="1"/>
</dbReference>
<name>A0A182MWM6_9DIPT</name>
<comment type="similarity">
    <text evidence="2">Belongs to the bZIP family. Maf subfamily.</text>
</comment>
<dbReference type="GO" id="GO:0000978">
    <property type="term" value="F:RNA polymerase II cis-regulatory region sequence-specific DNA binding"/>
    <property type="evidence" value="ECO:0007669"/>
    <property type="project" value="TreeGrafter"/>
</dbReference>
<feature type="region of interest" description="Disordered" evidence="8">
    <location>
        <begin position="398"/>
        <end position="513"/>
    </location>
</feature>
<evidence type="ECO:0000256" key="1">
    <source>
        <dbReference type="ARBA" id="ARBA00004123"/>
    </source>
</evidence>
<dbReference type="SUPFAM" id="SSF57959">
    <property type="entry name" value="Leucine zipper domain"/>
    <property type="match status" value="1"/>
</dbReference>
<dbReference type="InterPro" id="IPR024874">
    <property type="entry name" value="Transcription_factor_Maf_fam"/>
</dbReference>
<dbReference type="GO" id="GO:0005634">
    <property type="term" value="C:nucleus"/>
    <property type="evidence" value="ECO:0007669"/>
    <property type="project" value="UniProtKB-SubCell"/>
</dbReference>
<feature type="compositionally biased region" description="Basic residues" evidence="8">
    <location>
        <begin position="246"/>
        <end position="265"/>
    </location>
</feature>
<dbReference type="STRING" id="139723.A0A182MWM6"/>
<protein>
    <recommendedName>
        <fullName evidence="9">BZIP domain-containing protein</fullName>
    </recommendedName>
</protein>
<feature type="compositionally biased region" description="Low complexity" evidence="8">
    <location>
        <begin position="266"/>
        <end position="283"/>
    </location>
</feature>
<feature type="compositionally biased region" description="Polar residues" evidence="8">
    <location>
        <begin position="398"/>
        <end position="412"/>
    </location>
</feature>
<keyword evidence="7" id="KW-0539">Nucleus</keyword>
<dbReference type="EnsemblMetazoa" id="ACUA028096-RA">
    <property type="protein sequence ID" value="ACUA028096-PA"/>
    <property type="gene ID" value="ACUA028096"/>
</dbReference>
<dbReference type="Proteomes" id="UP000075883">
    <property type="component" value="Unassembled WGS sequence"/>
</dbReference>
<feature type="compositionally biased region" description="Low complexity" evidence="8">
    <location>
        <begin position="427"/>
        <end position="474"/>
    </location>
</feature>
<evidence type="ECO:0000256" key="6">
    <source>
        <dbReference type="ARBA" id="ARBA00023163"/>
    </source>
</evidence>
<evidence type="ECO:0000256" key="8">
    <source>
        <dbReference type="SAM" id="MobiDB-lite"/>
    </source>
</evidence>
<feature type="domain" description="BZIP" evidence="9">
    <location>
        <begin position="336"/>
        <end position="399"/>
    </location>
</feature>
<dbReference type="AlphaFoldDB" id="A0A182MWM6"/>
<dbReference type="CDD" id="cd14718">
    <property type="entry name" value="bZIP_Maf_large"/>
    <property type="match status" value="1"/>
</dbReference>
<feature type="region of interest" description="Disordered" evidence="8">
    <location>
        <begin position="47"/>
        <end position="74"/>
    </location>
</feature>
<accession>A0A182MWM6</accession>
<keyword evidence="4" id="KW-0805">Transcription regulation</keyword>
<evidence type="ECO:0000256" key="5">
    <source>
        <dbReference type="ARBA" id="ARBA00023125"/>
    </source>
</evidence>
<keyword evidence="11" id="KW-1185">Reference proteome</keyword>
<reference evidence="11" key="1">
    <citation type="submission" date="2013-09" db="EMBL/GenBank/DDBJ databases">
        <title>The Genome Sequence of Anopheles culicifacies species A.</title>
        <authorList>
            <consortium name="The Broad Institute Genomics Platform"/>
            <person name="Neafsey D.E."/>
            <person name="Besansky N."/>
            <person name="Howell P."/>
            <person name="Walton C."/>
            <person name="Young S.K."/>
            <person name="Zeng Q."/>
            <person name="Gargeya S."/>
            <person name="Fitzgerald M."/>
            <person name="Haas B."/>
            <person name="Abouelleil A."/>
            <person name="Allen A.W."/>
            <person name="Alvarado L."/>
            <person name="Arachchi H.M."/>
            <person name="Berlin A.M."/>
            <person name="Chapman S.B."/>
            <person name="Gainer-Dewar J."/>
            <person name="Goldberg J."/>
            <person name="Griggs A."/>
            <person name="Gujja S."/>
            <person name="Hansen M."/>
            <person name="Howarth C."/>
            <person name="Imamovic A."/>
            <person name="Ireland A."/>
            <person name="Larimer J."/>
            <person name="McCowan C."/>
            <person name="Murphy C."/>
            <person name="Pearson M."/>
            <person name="Poon T.W."/>
            <person name="Priest M."/>
            <person name="Roberts A."/>
            <person name="Saif S."/>
            <person name="Shea T."/>
            <person name="Sisk P."/>
            <person name="Sykes S."/>
            <person name="Wortman J."/>
            <person name="Nusbaum C."/>
            <person name="Birren B."/>
        </authorList>
    </citation>
    <scope>NUCLEOTIDE SEQUENCE [LARGE SCALE GENOMIC DNA]</scope>
    <source>
        <strain evidence="11">A-37</strain>
    </source>
</reference>
<organism evidence="10 11">
    <name type="scientific">Anopheles culicifacies</name>
    <dbReference type="NCBI Taxonomy" id="139723"/>
    <lineage>
        <taxon>Eukaryota</taxon>
        <taxon>Metazoa</taxon>
        <taxon>Ecdysozoa</taxon>
        <taxon>Arthropoda</taxon>
        <taxon>Hexapoda</taxon>
        <taxon>Insecta</taxon>
        <taxon>Pterygota</taxon>
        <taxon>Neoptera</taxon>
        <taxon>Endopterygota</taxon>
        <taxon>Diptera</taxon>
        <taxon>Nematocera</taxon>
        <taxon>Culicoidea</taxon>
        <taxon>Culicidae</taxon>
        <taxon>Anophelinae</taxon>
        <taxon>Anopheles</taxon>
        <taxon>culicifacies species complex</taxon>
    </lineage>
</organism>
<evidence type="ECO:0000259" key="9">
    <source>
        <dbReference type="PROSITE" id="PS50217"/>
    </source>
</evidence>
<dbReference type="Pfam" id="PF03131">
    <property type="entry name" value="bZIP_Maf"/>
    <property type="match status" value="1"/>
</dbReference>
<dbReference type="InterPro" id="IPR004827">
    <property type="entry name" value="bZIP"/>
</dbReference>
<feature type="compositionally biased region" description="Gly residues" evidence="8">
    <location>
        <begin position="483"/>
        <end position="513"/>
    </location>
</feature>
<keyword evidence="5" id="KW-0238">DNA-binding</keyword>
<keyword evidence="6" id="KW-0804">Transcription</keyword>
<dbReference type="PANTHER" id="PTHR10129:SF44">
    <property type="entry name" value="TRAFFIC JAM, ISOFORM C"/>
    <property type="match status" value="1"/>
</dbReference>
<reference evidence="10" key="2">
    <citation type="submission" date="2020-05" db="UniProtKB">
        <authorList>
            <consortium name="EnsemblMetazoa"/>
        </authorList>
    </citation>
    <scope>IDENTIFICATION</scope>
    <source>
        <strain evidence="10">A-37</strain>
    </source>
</reference>
<dbReference type="PANTHER" id="PTHR10129">
    <property type="entry name" value="TRANSCRIPTION FACTOR MAF"/>
    <property type="match status" value="1"/>
</dbReference>
<evidence type="ECO:0000256" key="7">
    <source>
        <dbReference type="ARBA" id="ARBA00023242"/>
    </source>
</evidence>
<evidence type="ECO:0000313" key="10">
    <source>
        <dbReference type="EnsemblMetazoa" id="ACUA028096-PA"/>
    </source>
</evidence>
<keyword evidence="3" id="KW-0678">Repressor</keyword>
<feature type="compositionally biased region" description="Basic and acidic residues" evidence="8">
    <location>
        <begin position="47"/>
        <end position="57"/>
    </location>
</feature>
<evidence type="ECO:0000256" key="2">
    <source>
        <dbReference type="ARBA" id="ARBA00008500"/>
    </source>
</evidence>
<dbReference type="InterPro" id="IPR046347">
    <property type="entry name" value="bZIP_sf"/>
</dbReference>
<evidence type="ECO:0000256" key="3">
    <source>
        <dbReference type="ARBA" id="ARBA00022491"/>
    </source>
</evidence>
<evidence type="ECO:0000313" key="11">
    <source>
        <dbReference type="Proteomes" id="UP000075883"/>
    </source>
</evidence>
<feature type="compositionally biased region" description="Gly residues" evidence="8">
    <location>
        <begin position="284"/>
        <end position="293"/>
    </location>
</feature>
<proteinExistence type="inferred from homology"/>
<dbReference type="EMBL" id="AXCM01008116">
    <property type="status" value="NOT_ANNOTATED_CDS"/>
    <property type="molecule type" value="Genomic_DNA"/>
</dbReference>
<evidence type="ECO:0000256" key="4">
    <source>
        <dbReference type="ARBA" id="ARBA00023015"/>
    </source>
</evidence>
<sequence>MRHQVDEAKRSFMKLPFDRLARAMNLEEPSFGDNYIQEFVLEHLDHDTGPNVKREDTSPTVLGNGAGSKHLWNGTTMDENGGIVPIRLKAVSNGVVAAGVGSGWHLEDARKLHACSPGPGDLFTHVGAPTHGQPMLFNPPLSGVPSTPPETPPVIGSPNSSGGAGGVNGVVASNGGYVGSAYYGTRSQTGLVEEMMFLPQTMRGEQPLDLRPLHCSIGPEGDWMDRKEYASVLALEFGPLNMHNVSHQHPHHHHSHHHHSLHTNRPHSVSSTSSTISPRHGTSSSGGGSCYNGLGGSGSGNGLSSEDIINDELLMTLSVRELNKRLHGCPRDQVVRLKQKRRTLKNRGYAQNCRSKRLQQRHDLEITNRQLHHEMHQMKVELAKIKQERDELIQTLQMHQREQSAQQTANVLQQHQHQQQGHHKQQQHQQHQQQHQQQQHQQQQHQHYQQQQSRQQQQQQQQQHHLHHQQQQQHLGSSQHNGNCGGSAGGASGTGTGNGNGNGGGSAGAGSSGGVGAGLVSSVKQLIAESVTSQEYYV</sequence>
<dbReference type="SMART" id="SM00338">
    <property type="entry name" value="BRLZ"/>
    <property type="match status" value="1"/>
</dbReference>
<dbReference type="Gene3D" id="1.20.5.170">
    <property type="match status" value="1"/>
</dbReference>
<dbReference type="PROSITE" id="PS50217">
    <property type="entry name" value="BZIP"/>
    <property type="match status" value="1"/>
</dbReference>
<dbReference type="GO" id="GO:0000981">
    <property type="term" value="F:DNA-binding transcription factor activity, RNA polymerase II-specific"/>
    <property type="evidence" value="ECO:0007669"/>
    <property type="project" value="TreeGrafter"/>
</dbReference>
<dbReference type="VEuPathDB" id="VectorBase:ACUA028096"/>
<dbReference type="InterPro" id="IPR004826">
    <property type="entry name" value="bZIP_Maf"/>
</dbReference>
<feature type="region of interest" description="Disordered" evidence="8">
    <location>
        <begin position="246"/>
        <end position="293"/>
    </location>
</feature>
<dbReference type="FunFam" id="1.20.5.170:FF:000011">
    <property type="entry name" value="Transcription factor MafG, putative"/>
    <property type="match status" value="1"/>
</dbReference>
<comment type="subcellular location">
    <subcellularLocation>
        <location evidence="1">Nucleus</location>
    </subcellularLocation>
</comment>
<dbReference type="InterPro" id="IPR008917">
    <property type="entry name" value="TF_DNA-bd_sf"/>
</dbReference>